<dbReference type="SUPFAM" id="SSF50447">
    <property type="entry name" value="Translation proteins"/>
    <property type="match status" value="2"/>
</dbReference>
<sequence>MKKIKYNYKNLIIAIMGHVDHGKTSFIDNLKKTNIAKKEIGQITQKNYIIDYTYKNKKIIFIDTPGHKDFIKLKLQSLKILDLILFFISCEINKISKQIEKILNYIYKYKNIKIIFIISKIDLNINKKYSNNILYIKNYLLKKKFLLKEYGGKYYCFNISIKNNNSIINLLNHITKLNIYKKYIYNTKAKGYILNSFFNKKIGYYQLIILKQGHIKIGNYIKCNNKFGKIKNIIHNNVSIKKIDINIPVKIIGLKGAFNFGNKFTIYNKKIKLKSKKENKLYLENNIKNDIFKKKKKTINIILKADLLSSIDAIINIINKINKEYKNIIKVIYKNIGDITLNDINLAKNTKSIIINFNIKYFINKNLNNIIIKNFNIIYQIYDYLIKKIKKKKKYIIKGILTIKKFYKIKNQIICGCKILKGQIKKQYKIKLIRNKKNIFTNHKIESLKFHSKNINLLKKGKYCGLIVKDYDKFYLSDILIVYK</sequence>
<evidence type="ECO:0000259" key="6">
    <source>
        <dbReference type="PROSITE" id="PS51722"/>
    </source>
</evidence>
<dbReference type="AlphaFoldDB" id="A0AAU7QT25"/>
<dbReference type="GO" id="GO:0003924">
    <property type="term" value="F:GTPase activity"/>
    <property type="evidence" value="ECO:0007669"/>
    <property type="project" value="InterPro"/>
</dbReference>
<dbReference type="GO" id="GO:0003743">
    <property type="term" value="F:translation initiation factor activity"/>
    <property type="evidence" value="ECO:0007669"/>
    <property type="project" value="UniProtKB-KW"/>
</dbReference>
<dbReference type="GO" id="GO:0005525">
    <property type="term" value="F:GTP binding"/>
    <property type="evidence" value="ECO:0007669"/>
    <property type="project" value="UniProtKB-KW"/>
</dbReference>
<dbReference type="Pfam" id="PF11987">
    <property type="entry name" value="IF-2"/>
    <property type="match status" value="1"/>
</dbReference>
<comment type="similarity">
    <text evidence="1">Belongs to the TRAFAC class translation factor GTPase superfamily. Classic translation factor GTPase family. IF-2 subfamily.</text>
</comment>
<dbReference type="SUPFAM" id="SSF52156">
    <property type="entry name" value="Initiation factor IF2/eIF5b, domain 3"/>
    <property type="match status" value="1"/>
</dbReference>
<dbReference type="EMBL" id="CP157897">
    <property type="protein sequence ID" value="XBT18889.1"/>
    <property type="molecule type" value="Genomic_DNA"/>
</dbReference>
<evidence type="ECO:0000256" key="1">
    <source>
        <dbReference type="ARBA" id="ARBA00007733"/>
    </source>
</evidence>
<keyword evidence="5" id="KW-0342">GTP-binding</keyword>
<organism evidence="7">
    <name type="scientific">Candidatus Shikimatogenerans sp. AspAUS03</name>
    <dbReference type="NCBI Taxonomy" id="3158563"/>
    <lineage>
        <taxon>Bacteria</taxon>
        <taxon>Pseudomonadati</taxon>
        <taxon>Bacteroidota</taxon>
        <taxon>Flavobacteriia</taxon>
        <taxon>Flavobacteriales</taxon>
        <taxon>Candidatus Shikimatogenerans</taxon>
    </lineage>
</organism>
<dbReference type="InterPro" id="IPR005225">
    <property type="entry name" value="Small_GTP-bd"/>
</dbReference>
<dbReference type="InterPro" id="IPR009000">
    <property type="entry name" value="Transl_B-barrel_sf"/>
</dbReference>
<dbReference type="Gene3D" id="3.40.50.10050">
    <property type="entry name" value="Translation initiation factor IF- 2, domain 3"/>
    <property type="match status" value="1"/>
</dbReference>
<feature type="domain" description="Tr-type G" evidence="6">
    <location>
        <begin position="8"/>
        <end position="181"/>
    </location>
</feature>
<dbReference type="Pfam" id="PF00009">
    <property type="entry name" value="GTP_EFTU"/>
    <property type="match status" value="1"/>
</dbReference>
<dbReference type="SUPFAM" id="SSF52540">
    <property type="entry name" value="P-loop containing nucleoside triphosphate hydrolases"/>
    <property type="match status" value="1"/>
</dbReference>
<keyword evidence="2" id="KW-0396">Initiation factor</keyword>
<evidence type="ECO:0000256" key="3">
    <source>
        <dbReference type="ARBA" id="ARBA00022741"/>
    </source>
</evidence>
<keyword evidence="4" id="KW-0648">Protein biosynthesis</keyword>
<proteinExistence type="inferred from homology"/>
<dbReference type="Gene3D" id="2.40.30.10">
    <property type="entry name" value="Translation factors"/>
    <property type="match status" value="2"/>
</dbReference>
<evidence type="ECO:0000256" key="2">
    <source>
        <dbReference type="ARBA" id="ARBA00022540"/>
    </source>
</evidence>
<dbReference type="InterPro" id="IPR027417">
    <property type="entry name" value="P-loop_NTPase"/>
</dbReference>
<reference evidence="7" key="1">
    <citation type="submission" date="2024-06" db="EMBL/GenBank/DDBJ databases">
        <title>Diversity, functionality, and evolutionary history of bacterial symbionts in false click beetles (Coleoptera, Throscidae).</title>
        <authorList>
            <person name="Wierz J.C."/>
            <person name="Malm H."/>
            <person name="Kaltenpoth M."/>
            <person name="Engl T."/>
        </authorList>
    </citation>
    <scope>NUCLEOTIDE SEQUENCE</scope>
    <source>
        <strain evidence="7">AspAUS03</strain>
    </source>
</reference>
<evidence type="ECO:0000256" key="4">
    <source>
        <dbReference type="ARBA" id="ARBA00022917"/>
    </source>
</evidence>
<protein>
    <submittedName>
        <fullName evidence="7">GTP-binding protein</fullName>
    </submittedName>
</protein>
<dbReference type="InterPro" id="IPR000795">
    <property type="entry name" value="T_Tr_GTP-bd_dom"/>
</dbReference>
<dbReference type="InterPro" id="IPR036925">
    <property type="entry name" value="TIF_IF2_dom3_sf"/>
</dbReference>
<dbReference type="GO" id="GO:0005737">
    <property type="term" value="C:cytoplasm"/>
    <property type="evidence" value="ECO:0007669"/>
    <property type="project" value="TreeGrafter"/>
</dbReference>
<evidence type="ECO:0000313" key="7">
    <source>
        <dbReference type="EMBL" id="XBT18889.1"/>
    </source>
</evidence>
<accession>A0AAU7QT25</accession>
<evidence type="ECO:0000256" key="5">
    <source>
        <dbReference type="ARBA" id="ARBA00023134"/>
    </source>
</evidence>
<dbReference type="PROSITE" id="PS51722">
    <property type="entry name" value="G_TR_2"/>
    <property type="match status" value="1"/>
</dbReference>
<dbReference type="Gene3D" id="3.40.50.300">
    <property type="entry name" value="P-loop containing nucleotide triphosphate hydrolases"/>
    <property type="match status" value="1"/>
</dbReference>
<dbReference type="PANTHER" id="PTHR43381">
    <property type="entry name" value="TRANSLATION INITIATION FACTOR IF-2-RELATED"/>
    <property type="match status" value="1"/>
</dbReference>
<dbReference type="PANTHER" id="PTHR43381:SF5">
    <property type="entry name" value="TR-TYPE G DOMAIN-CONTAINING PROTEIN"/>
    <property type="match status" value="1"/>
</dbReference>
<dbReference type="NCBIfam" id="TIGR00231">
    <property type="entry name" value="small_GTP"/>
    <property type="match status" value="1"/>
</dbReference>
<dbReference type="InterPro" id="IPR015760">
    <property type="entry name" value="TIF_IF2"/>
</dbReference>
<name>A0AAU7QT25_9FLAO</name>
<dbReference type="InterPro" id="IPR023115">
    <property type="entry name" value="TIF_IF2_dom3"/>
</dbReference>
<keyword evidence="3" id="KW-0547">Nucleotide-binding</keyword>
<gene>
    <name evidence="7" type="ORF">ABPD24_00250</name>
</gene>